<reference evidence="8" key="4">
    <citation type="journal article" date="2015" name="G3 (Bethesda)">
        <title>Genome sequences of three phytopathogenic species of the Magnaporthaceae family of fungi.</title>
        <authorList>
            <person name="Okagaki L.H."/>
            <person name="Nunes C.C."/>
            <person name="Sailsbery J."/>
            <person name="Clay B."/>
            <person name="Brown D."/>
            <person name="John T."/>
            <person name="Oh Y."/>
            <person name="Young N."/>
            <person name="Fitzgerald M."/>
            <person name="Haas B.J."/>
            <person name="Zeng Q."/>
            <person name="Young S."/>
            <person name="Adiconis X."/>
            <person name="Fan L."/>
            <person name="Levin J.Z."/>
            <person name="Mitchell T.K."/>
            <person name="Okubara P.A."/>
            <person name="Farman M.L."/>
            <person name="Kohn L.M."/>
            <person name="Birren B."/>
            <person name="Ma L.-J."/>
            <person name="Dean R.A."/>
        </authorList>
    </citation>
    <scope>NUCLEOTIDE SEQUENCE</scope>
    <source>
        <strain evidence="8">R3-111a-1</strain>
    </source>
</reference>
<dbReference type="Gene3D" id="1.20.58.1180">
    <property type="match status" value="1"/>
</dbReference>
<feature type="compositionally biased region" description="Basic and acidic residues" evidence="6">
    <location>
        <begin position="52"/>
        <end position="62"/>
    </location>
</feature>
<dbReference type="VEuPathDB" id="FungiDB:GGTG_07919"/>
<feature type="region of interest" description="Disordered" evidence="6">
    <location>
        <begin position="1"/>
        <end position="113"/>
    </location>
</feature>
<dbReference type="RefSeq" id="XP_009224014.1">
    <property type="nucleotide sequence ID" value="XM_009225750.1"/>
</dbReference>
<evidence type="ECO:0000313" key="9">
    <source>
        <dbReference type="Proteomes" id="UP000006039"/>
    </source>
</evidence>
<dbReference type="InterPro" id="IPR008914">
    <property type="entry name" value="PEBP"/>
</dbReference>
<dbReference type="GeneID" id="20348377"/>
<feature type="compositionally biased region" description="Basic and acidic residues" evidence="6">
    <location>
        <begin position="102"/>
        <end position="113"/>
    </location>
</feature>
<feature type="compositionally biased region" description="Low complexity" evidence="6">
    <location>
        <begin position="21"/>
        <end position="51"/>
    </location>
</feature>
<dbReference type="InterPro" id="IPR036610">
    <property type="entry name" value="PEBP-like_sf"/>
</dbReference>
<dbReference type="FunFam" id="3.90.280.10:FF:000004">
    <property type="entry name" value="Mitochondrial large ribosomal subunit YmL35"/>
    <property type="match status" value="1"/>
</dbReference>
<dbReference type="EnsemblFungi" id="EJT74070">
    <property type="protein sequence ID" value="EJT74070"/>
    <property type="gene ID" value="GGTG_07919"/>
</dbReference>
<reference evidence="9" key="1">
    <citation type="submission" date="2010-07" db="EMBL/GenBank/DDBJ databases">
        <title>The genome sequence of Gaeumannomyces graminis var. tritici strain R3-111a-1.</title>
        <authorList>
            <consortium name="The Broad Institute Genome Sequencing Platform"/>
            <person name="Ma L.-J."/>
            <person name="Dead R."/>
            <person name="Young S."/>
            <person name="Zeng Q."/>
            <person name="Koehrsen M."/>
            <person name="Alvarado L."/>
            <person name="Berlin A."/>
            <person name="Chapman S.B."/>
            <person name="Chen Z."/>
            <person name="Freedman E."/>
            <person name="Gellesch M."/>
            <person name="Goldberg J."/>
            <person name="Griggs A."/>
            <person name="Gujja S."/>
            <person name="Heilman E.R."/>
            <person name="Heiman D."/>
            <person name="Hepburn T."/>
            <person name="Howarth C."/>
            <person name="Jen D."/>
            <person name="Larson L."/>
            <person name="Mehta T."/>
            <person name="Neiman D."/>
            <person name="Pearson M."/>
            <person name="Roberts A."/>
            <person name="Saif S."/>
            <person name="Shea T."/>
            <person name="Shenoy N."/>
            <person name="Sisk P."/>
            <person name="Stolte C."/>
            <person name="Sykes S."/>
            <person name="Walk T."/>
            <person name="White J."/>
            <person name="Yandava C."/>
            <person name="Haas B."/>
            <person name="Nusbaum C."/>
            <person name="Birren B."/>
        </authorList>
    </citation>
    <scope>NUCLEOTIDE SEQUENCE [LARGE SCALE GENOMIC DNA]</scope>
    <source>
        <strain evidence="9">R3-111a-1</strain>
    </source>
</reference>
<evidence type="ECO:0000313" key="7">
    <source>
        <dbReference type="EMBL" id="EJT74070.1"/>
    </source>
</evidence>
<dbReference type="PANTHER" id="PTHR11362">
    <property type="entry name" value="PHOSPHATIDYLETHANOLAMINE-BINDING PROTEIN"/>
    <property type="match status" value="1"/>
</dbReference>
<dbReference type="InterPro" id="IPR035810">
    <property type="entry name" value="PEBP_euk"/>
</dbReference>
<dbReference type="eggNOG" id="KOG3346">
    <property type="taxonomic scope" value="Eukaryota"/>
</dbReference>
<accession>J3P328</accession>
<evidence type="ECO:0000313" key="8">
    <source>
        <dbReference type="EnsemblFungi" id="EJT74070"/>
    </source>
</evidence>
<evidence type="ECO:0000256" key="3">
    <source>
        <dbReference type="ARBA" id="ARBA00037226"/>
    </source>
</evidence>
<keyword evidence="9" id="KW-1185">Reference proteome</keyword>
<organism evidence="7">
    <name type="scientific">Gaeumannomyces tritici (strain R3-111a-1)</name>
    <name type="common">Wheat and barley take-all root rot fungus</name>
    <name type="synonym">Gaeumannomyces graminis var. tritici</name>
    <dbReference type="NCBI Taxonomy" id="644352"/>
    <lineage>
        <taxon>Eukaryota</taxon>
        <taxon>Fungi</taxon>
        <taxon>Dikarya</taxon>
        <taxon>Ascomycota</taxon>
        <taxon>Pezizomycotina</taxon>
        <taxon>Sordariomycetes</taxon>
        <taxon>Sordariomycetidae</taxon>
        <taxon>Magnaporthales</taxon>
        <taxon>Magnaporthaceae</taxon>
        <taxon>Gaeumannomyces</taxon>
    </lineage>
</organism>
<protein>
    <recommendedName>
        <fullName evidence="5">Large ribosomal subunit protein mL38</fullName>
    </recommendedName>
</protein>
<dbReference type="Pfam" id="PF01161">
    <property type="entry name" value="PBP"/>
    <property type="match status" value="1"/>
</dbReference>
<evidence type="ECO:0000256" key="1">
    <source>
        <dbReference type="ARBA" id="ARBA00004173"/>
    </source>
</evidence>
<keyword evidence="2" id="KW-0496">Mitochondrion</keyword>
<dbReference type="AlphaFoldDB" id="J3P328"/>
<dbReference type="HOGENOM" id="CLU_035836_0_0_1"/>
<reference evidence="7" key="3">
    <citation type="submission" date="2010-09" db="EMBL/GenBank/DDBJ databases">
        <title>Annotation of Gaeumannomyces graminis var. tritici R3-111a-1.</title>
        <authorList>
            <consortium name="The Broad Institute Genome Sequencing Platform"/>
            <person name="Ma L.-J."/>
            <person name="Dead R."/>
            <person name="Young S.K."/>
            <person name="Zeng Q."/>
            <person name="Gargeya S."/>
            <person name="Fitzgerald M."/>
            <person name="Haas B."/>
            <person name="Abouelleil A."/>
            <person name="Alvarado L."/>
            <person name="Arachchi H.M."/>
            <person name="Berlin A."/>
            <person name="Brown A."/>
            <person name="Chapman S.B."/>
            <person name="Chen Z."/>
            <person name="Dunbar C."/>
            <person name="Freedman E."/>
            <person name="Gearin G."/>
            <person name="Gellesch M."/>
            <person name="Goldberg J."/>
            <person name="Griggs A."/>
            <person name="Gujja S."/>
            <person name="Heiman D."/>
            <person name="Howarth C."/>
            <person name="Larson L."/>
            <person name="Lui A."/>
            <person name="MacDonald P.J.P."/>
            <person name="Mehta T."/>
            <person name="Montmayeur A."/>
            <person name="Murphy C."/>
            <person name="Neiman D."/>
            <person name="Pearson M."/>
            <person name="Priest M."/>
            <person name="Roberts A."/>
            <person name="Saif S."/>
            <person name="Shea T."/>
            <person name="Shenoy N."/>
            <person name="Sisk P."/>
            <person name="Stolte C."/>
            <person name="Sykes S."/>
            <person name="Yandava C."/>
            <person name="Wortman J."/>
            <person name="Nusbaum C."/>
            <person name="Birren B."/>
        </authorList>
    </citation>
    <scope>NUCLEOTIDE SEQUENCE</scope>
    <source>
        <strain evidence="7">R3-111a-1</strain>
    </source>
</reference>
<dbReference type="SUPFAM" id="SSF49777">
    <property type="entry name" value="PEBP-like"/>
    <property type="match status" value="1"/>
</dbReference>
<reference evidence="8" key="5">
    <citation type="submission" date="2018-04" db="UniProtKB">
        <authorList>
            <consortium name="EnsemblFungi"/>
        </authorList>
    </citation>
    <scope>IDENTIFICATION</scope>
    <source>
        <strain evidence="8">R3-111a-1</strain>
    </source>
</reference>
<evidence type="ECO:0000256" key="4">
    <source>
        <dbReference type="ARBA" id="ARBA00038016"/>
    </source>
</evidence>
<name>J3P328_GAET3</name>
<dbReference type="STRING" id="644352.J3P328"/>
<dbReference type="Gene3D" id="3.90.280.10">
    <property type="entry name" value="PEBP-like"/>
    <property type="match status" value="1"/>
</dbReference>
<feature type="compositionally biased region" description="Low complexity" evidence="6">
    <location>
        <begin position="63"/>
        <end position="79"/>
    </location>
</feature>
<proteinExistence type="inferred from homology"/>
<dbReference type="CDD" id="cd00866">
    <property type="entry name" value="PEBP_euk"/>
    <property type="match status" value="1"/>
</dbReference>
<gene>
    <name evidence="8" type="primary">20348377</name>
    <name evidence="7" type="ORF">GGTG_07919</name>
</gene>
<comment type="similarity">
    <text evidence="4">Belongs to the phosphatidylethanolamine-binding protein family. Mitochondrion-specific ribosomal protein mL38 subfamily.</text>
</comment>
<reference evidence="7" key="2">
    <citation type="submission" date="2010-07" db="EMBL/GenBank/DDBJ databases">
        <authorList>
            <consortium name="The Broad Institute Genome Sequencing Platform"/>
            <consortium name="Broad Institute Genome Sequencing Center for Infectious Disease"/>
            <person name="Ma L.-J."/>
            <person name="Dead R."/>
            <person name="Young S."/>
            <person name="Zeng Q."/>
            <person name="Koehrsen M."/>
            <person name="Alvarado L."/>
            <person name="Berlin A."/>
            <person name="Chapman S.B."/>
            <person name="Chen Z."/>
            <person name="Freedman E."/>
            <person name="Gellesch M."/>
            <person name="Goldberg J."/>
            <person name="Griggs A."/>
            <person name="Gujja S."/>
            <person name="Heilman E.R."/>
            <person name="Heiman D."/>
            <person name="Hepburn T."/>
            <person name="Howarth C."/>
            <person name="Jen D."/>
            <person name="Larson L."/>
            <person name="Mehta T."/>
            <person name="Neiman D."/>
            <person name="Pearson M."/>
            <person name="Roberts A."/>
            <person name="Saif S."/>
            <person name="Shea T."/>
            <person name="Shenoy N."/>
            <person name="Sisk P."/>
            <person name="Stolte C."/>
            <person name="Sykes S."/>
            <person name="Walk T."/>
            <person name="White J."/>
            <person name="Yandava C."/>
            <person name="Haas B."/>
            <person name="Nusbaum C."/>
            <person name="Birren B."/>
        </authorList>
    </citation>
    <scope>NUCLEOTIDE SEQUENCE</scope>
    <source>
        <strain evidence="7">R3-111a-1</strain>
    </source>
</reference>
<evidence type="ECO:0000256" key="6">
    <source>
        <dbReference type="SAM" id="MobiDB-lite"/>
    </source>
</evidence>
<dbReference type="GO" id="GO:0005739">
    <property type="term" value="C:mitochondrion"/>
    <property type="evidence" value="ECO:0007669"/>
    <property type="project" value="UniProtKB-SubCell"/>
</dbReference>
<dbReference type="Proteomes" id="UP000006039">
    <property type="component" value="Unassembled WGS sequence"/>
</dbReference>
<comment type="subcellular location">
    <subcellularLocation>
        <location evidence="1">Mitochondrion</location>
    </subcellularLocation>
</comment>
<dbReference type="OrthoDB" id="2153661at2759"/>
<dbReference type="EMBL" id="GL385398">
    <property type="protein sequence ID" value="EJT74070.1"/>
    <property type="molecule type" value="Genomic_DNA"/>
</dbReference>
<comment type="function">
    <text evidence="3">Component of the mitochondrial ribosome (mitoribosome), a dedicated translation machinery responsible for the synthesis of mitochondrial genome-encoded proteins, including at least some of the essential transmembrane subunits of the mitochondrial respiratory chain. The mitoribosomes are attached to the mitochondrial inner membrane and translation products are cotranslationally integrated into the membrane.</text>
</comment>
<sequence length="511" mass="57278">MSRCQQVGRAVATCLRQQPLATRPSMAAAARAFSSTTGRPDDAPTTATTTTAEEKKKSEKPEPAGAGSSGGSPSPTGATKQATAGKKSKKEAPKQEPPTSRKPNDTDFKRRMLDPEVTTLRWAEKLLVKRGTPPVGSRRRRVAIRTSQNIPFDQLPLQCFQEARKILVADRQEKLAQIAAEMAKIRALAKAEPPKDRENGEHGRQLRLASLREYVERLKILADINDPEVKRRFEDGLGDMNKPIYRHLAEKKWRSYALKLIKQRIDQYYIVPDLLPKFEPNLDVQLTFRQRKVSPGDIVDSLISERPPTLRVQCFTGGERLVTVAVVDSDVPLVDEDGFARRCHFLAANIPLHPTRPLLPLGQIRESGSGSGSNGSLAVPWLPPFAQKGSPYHRLSVFVLDQKDNKPVDAKALRDAYGARDGFSIKSLRDKFPLVPAGFTLFRAVWDDHTADVMARHDIPGADVELRHARVHSLKPPRKARGWEAKRQGPKYRHLWKYTHRIGTPKRKFVR</sequence>
<dbReference type="PANTHER" id="PTHR11362:SF82">
    <property type="entry name" value="PHOSPHATIDYLETHANOLAMINE-BINDING PROTEIN 4"/>
    <property type="match status" value="1"/>
</dbReference>
<evidence type="ECO:0000256" key="5">
    <source>
        <dbReference type="ARBA" id="ARBA00039444"/>
    </source>
</evidence>
<evidence type="ECO:0000256" key="2">
    <source>
        <dbReference type="ARBA" id="ARBA00023128"/>
    </source>
</evidence>